<dbReference type="Pfam" id="PF00583">
    <property type="entry name" value="Acetyltransf_1"/>
    <property type="match status" value="1"/>
</dbReference>
<accession>A0A2W2E4R8</accession>
<feature type="domain" description="N-acetyltransferase" evidence="1">
    <location>
        <begin position="12"/>
        <end position="153"/>
    </location>
</feature>
<evidence type="ECO:0000259" key="1">
    <source>
        <dbReference type="PROSITE" id="PS51186"/>
    </source>
</evidence>
<dbReference type="Proteomes" id="UP000248924">
    <property type="component" value="Unassembled WGS sequence"/>
</dbReference>
<name>A0A2W2E4R8_9ACTN</name>
<sequence>MAQYEVPTPNTLLLRMVRPERAAAALRMLQESFPATGPPAVDDFRVATLSDVSSDSSMAPLAACVVHHRLGEPTAWMSRFAVSVPFRRRGLGRRLLAELSRALQAEGAQRLWVQASDGCPAVRALLTGAGFVIWSVEPNGLFPAGLGAGEDDPEVAWWVREL</sequence>
<evidence type="ECO:0000313" key="3">
    <source>
        <dbReference type="Proteomes" id="UP000248924"/>
    </source>
</evidence>
<dbReference type="EMBL" id="POTY01000085">
    <property type="protein sequence ID" value="PZG17563.1"/>
    <property type="molecule type" value="Genomic_DNA"/>
</dbReference>
<dbReference type="InterPro" id="IPR000182">
    <property type="entry name" value="GNAT_dom"/>
</dbReference>
<dbReference type="GO" id="GO:0016747">
    <property type="term" value="F:acyltransferase activity, transferring groups other than amino-acyl groups"/>
    <property type="evidence" value="ECO:0007669"/>
    <property type="project" value="InterPro"/>
</dbReference>
<dbReference type="InterPro" id="IPR016181">
    <property type="entry name" value="Acyl_CoA_acyltransferase"/>
</dbReference>
<proteinExistence type="predicted"/>
<dbReference type="AlphaFoldDB" id="A0A2W2E4R8"/>
<gene>
    <name evidence="2" type="ORF">C1I95_15265</name>
</gene>
<dbReference type="RefSeq" id="WP_111214511.1">
    <property type="nucleotide sequence ID" value="NZ_POTY01000085.1"/>
</dbReference>
<dbReference type="PROSITE" id="PS51186">
    <property type="entry name" value="GNAT"/>
    <property type="match status" value="1"/>
</dbReference>
<comment type="caution">
    <text evidence="2">The sequence shown here is derived from an EMBL/GenBank/DDBJ whole genome shotgun (WGS) entry which is preliminary data.</text>
</comment>
<dbReference type="OrthoDB" id="3371784at2"/>
<reference evidence="2 3" key="1">
    <citation type="submission" date="2018-01" db="EMBL/GenBank/DDBJ databases">
        <title>Draft genome sequence of Jishengella sp. NA12.</title>
        <authorList>
            <person name="Sahin N."/>
            <person name="Ay H."/>
            <person name="Saygin H."/>
        </authorList>
    </citation>
    <scope>NUCLEOTIDE SEQUENCE [LARGE SCALE GENOMIC DNA]</scope>
    <source>
        <strain evidence="2 3">NA12</strain>
    </source>
</reference>
<dbReference type="SUPFAM" id="SSF55729">
    <property type="entry name" value="Acyl-CoA N-acyltransferases (Nat)"/>
    <property type="match status" value="1"/>
</dbReference>
<organism evidence="2 3">
    <name type="scientific">Micromonospora craterilacus</name>
    <dbReference type="NCBI Taxonomy" id="1655439"/>
    <lineage>
        <taxon>Bacteria</taxon>
        <taxon>Bacillati</taxon>
        <taxon>Actinomycetota</taxon>
        <taxon>Actinomycetes</taxon>
        <taxon>Micromonosporales</taxon>
        <taxon>Micromonosporaceae</taxon>
        <taxon>Micromonospora</taxon>
    </lineage>
</organism>
<dbReference type="Gene3D" id="3.40.630.30">
    <property type="match status" value="1"/>
</dbReference>
<protein>
    <recommendedName>
        <fullName evidence="1">N-acetyltransferase domain-containing protein</fullName>
    </recommendedName>
</protein>
<evidence type="ECO:0000313" key="2">
    <source>
        <dbReference type="EMBL" id="PZG17563.1"/>
    </source>
</evidence>
<keyword evidence="3" id="KW-1185">Reference proteome</keyword>